<name>A0ABX7T540_9SPHN</name>
<evidence type="ECO:0000256" key="1">
    <source>
        <dbReference type="ARBA" id="ARBA00023015"/>
    </source>
</evidence>
<dbReference type="InterPro" id="IPR036388">
    <property type="entry name" value="WH-like_DNA-bd_sf"/>
</dbReference>
<feature type="domain" description="HTH luxR-type" evidence="4">
    <location>
        <begin position="6"/>
        <end position="71"/>
    </location>
</feature>
<evidence type="ECO:0000313" key="5">
    <source>
        <dbReference type="EMBL" id="QTD55227.1"/>
    </source>
</evidence>
<keyword evidence="2" id="KW-0238">DNA-binding</keyword>
<dbReference type="EMBL" id="CP071794">
    <property type="protein sequence ID" value="QTD55227.1"/>
    <property type="molecule type" value="Genomic_DNA"/>
</dbReference>
<proteinExistence type="predicted"/>
<dbReference type="PROSITE" id="PS50043">
    <property type="entry name" value="HTH_LUXR_2"/>
    <property type="match status" value="1"/>
</dbReference>
<dbReference type="Pfam" id="PF00196">
    <property type="entry name" value="GerE"/>
    <property type="match status" value="1"/>
</dbReference>
<keyword evidence="3" id="KW-0804">Transcription</keyword>
<dbReference type="Gene3D" id="1.10.10.10">
    <property type="entry name" value="Winged helix-like DNA-binding domain superfamily/Winged helix DNA-binding domain"/>
    <property type="match status" value="1"/>
</dbReference>
<dbReference type="SUPFAM" id="SSF46894">
    <property type="entry name" value="C-terminal effector domain of the bipartite response regulators"/>
    <property type="match status" value="1"/>
</dbReference>
<protein>
    <submittedName>
        <fullName evidence="5">Helix-turn-helix transcriptional regulator</fullName>
    </submittedName>
</protein>
<keyword evidence="6" id="KW-1185">Reference proteome</keyword>
<evidence type="ECO:0000259" key="4">
    <source>
        <dbReference type="PROSITE" id="PS50043"/>
    </source>
</evidence>
<dbReference type="SMART" id="SM00421">
    <property type="entry name" value="HTH_LUXR"/>
    <property type="match status" value="1"/>
</dbReference>
<dbReference type="Proteomes" id="UP000663923">
    <property type="component" value="Chromosome"/>
</dbReference>
<dbReference type="PROSITE" id="PS00622">
    <property type="entry name" value="HTH_LUXR_1"/>
    <property type="match status" value="1"/>
</dbReference>
<accession>A0ABX7T540</accession>
<dbReference type="PANTHER" id="PTHR44688">
    <property type="entry name" value="DNA-BINDING TRANSCRIPTIONAL ACTIVATOR DEVR_DOSR"/>
    <property type="match status" value="1"/>
</dbReference>
<dbReference type="InterPro" id="IPR000792">
    <property type="entry name" value="Tscrpt_reg_LuxR_C"/>
</dbReference>
<evidence type="ECO:0000256" key="3">
    <source>
        <dbReference type="ARBA" id="ARBA00023163"/>
    </source>
</evidence>
<organism evidence="5 6">
    <name type="scientific">Parasphingorhabdus cellanae</name>
    <dbReference type="NCBI Taxonomy" id="2806553"/>
    <lineage>
        <taxon>Bacteria</taxon>
        <taxon>Pseudomonadati</taxon>
        <taxon>Pseudomonadota</taxon>
        <taxon>Alphaproteobacteria</taxon>
        <taxon>Sphingomonadales</taxon>
        <taxon>Sphingomonadaceae</taxon>
        <taxon>Parasphingorhabdus</taxon>
    </lineage>
</organism>
<reference evidence="5 6" key="1">
    <citation type="submission" date="2021-03" db="EMBL/GenBank/DDBJ databases">
        <title>Complete genome of Parasphingorhabdus_sp.JHSY0214.</title>
        <authorList>
            <person name="Yoo J.H."/>
            <person name="Bae J.W."/>
        </authorList>
    </citation>
    <scope>NUCLEOTIDE SEQUENCE [LARGE SCALE GENOMIC DNA]</scope>
    <source>
        <strain evidence="5 6">JHSY0214</strain>
    </source>
</reference>
<dbReference type="PRINTS" id="PR00038">
    <property type="entry name" value="HTHLUXR"/>
</dbReference>
<dbReference type="CDD" id="cd06170">
    <property type="entry name" value="LuxR_C_like"/>
    <property type="match status" value="1"/>
</dbReference>
<evidence type="ECO:0000313" key="6">
    <source>
        <dbReference type="Proteomes" id="UP000663923"/>
    </source>
</evidence>
<dbReference type="InterPro" id="IPR016032">
    <property type="entry name" value="Sig_transdc_resp-reg_C-effctor"/>
</dbReference>
<dbReference type="RefSeq" id="WP_207987051.1">
    <property type="nucleotide sequence ID" value="NZ_CP071794.1"/>
</dbReference>
<evidence type="ECO:0000256" key="2">
    <source>
        <dbReference type="ARBA" id="ARBA00023125"/>
    </source>
</evidence>
<sequence length="97" mass="10802">MGQLLTLINDPMLTNREIEILEYVTLGLSAKEVARHIDISPRTVDRHVESARLKLRARNRTHMVACAVKAGLLTVNSNDDRGIFRMSSDDGLATIES</sequence>
<keyword evidence="1" id="KW-0805">Transcription regulation</keyword>
<dbReference type="PANTHER" id="PTHR44688:SF16">
    <property type="entry name" value="DNA-BINDING TRANSCRIPTIONAL ACTIVATOR DEVR_DOSR"/>
    <property type="match status" value="1"/>
</dbReference>
<gene>
    <name evidence="5" type="ORF">J4G78_13495</name>
</gene>